<feature type="domain" description="DUF4166" evidence="1">
    <location>
        <begin position="23"/>
        <end position="178"/>
    </location>
</feature>
<name>A0ABW2YCZ8_9GAMM</name>
<protein>
    <submittedName>
        <fullName evidence="2">DUF4166 domain-containing protein</fullName>
    </submittedName>
</protein>
<accession>A0ABW2YCZ8</accession>
<evidence type="ECO:0000313" key="2">
    <source>
        <dbReference type="EMBL" id="MFD0725773.1"/>
    </source>
</evidence>
<evidence type="ECO:0000313" key="3">
    <source>
        <dbReference type="Proteomes" id="UP001597110"/>
    </source>
</evidence>
<evidence type="ECO:0000259" key="1">
    <source>
        <dbReference type="Pfam" id="PF13761"/>
    </source>
</evidence>
<comment type="caution">
    <text evidence="2">The sequence shown here is derived from an EMBL/GenBank/DDBJ whole genome shotgun (WGS) entry which is preliminary data.</text>
</comment>
<keyword evidence="3" id="KW-1185">Reference proteome</keyword>
<reference evidence="3" key="1">
    <citation type="journal article" date="2019" name="Int. J. Syst. Evol. Microbiol.">
        <title>The Global Catalogue of Microorganisms (GCM) 10K type strain sequencing project: providing services to taxonomists for standard genome sequencing and annotation.</title>
        <authorList>
            <consortium name="The Broad Institute Genomics Platform"/>
            <consortium name="The Broad Institute Genome Sequencing Center for Infectious Disease"/>
            <person name="Wu L."/>
            <person name="Ma J."/>
        </authorList>
    </citation>
    <scope>NUCLEOTIDE SEQUENCE [LARGE SCALE GENOMIC DNA]</scope>
    <source>
        <strain evidence="3">CCUG 55585</strain>
    </source>
</reference>
<gene>
    <name evidence="2" type="ORF">ACFQ0E_09190</name>
</gene>
<dbReference type="Pfam" id="PF13761">
    <property type="entry name" value="DUF4166"/>
    <property type="match status" value="1"/>
</dbReference>
<dbReference type="Proteomes" id="UP001597110">
    <property type="component" value="Unassembled WGS sequence"/>
</dbReference>
<organism evidence="2 3">
    <name type="scientific">Lysobacter brunescens</name>
    <dbReference type="NCBI Taxonomy" id="262323"/>
    <lineage>
        <taxon>Bacteria</taxon>
        <taxon>Pseudomonadati</taxon>
        <taxon>Pseudomonadota</taxon>
        <taxon>Gammaproteobacteria</taxon>
        <taxon>Lysobacterales</taxon>
        <taxon>Lysobacteraceae</taxon>
        <taxon>Lysobacter</taxon>
    </lineage>
</organism>
<dbReference type="RefSeq" id="WP_386823356.1">
    <property type="nucleotide sequence ID" value="NZ_JBHTIF010000001.1"/>
</dbReference>
<sequence length="181" mass="20228">MSTHVIPHTSLFASLLGPAFDALPAPLRILHLRDGRALWRGEVEVIRGRSLLSRFCAWATRLPPAGTGPIEVEIIAAQGREQWTRHVAGHAMRSRLWAGDGLLNERLGLVDFRFRLASLDHDIVWTVAGVRVFGLLPLPVAWFSQVRAREFADGERYRFEVVAALPLAGPLVHYRGWLEVA</sequence>
<proteinExistence type="predicted"/>
<dbReference type="EMBL" id="JBHTIF010000001">
    <property type="protein sequence ID" value="MFD0725773.1"/>
    <property type="molecule type" value="Genomic_DNA"/>
</dbReference>
<dbReference type="InterPro" id="IPR025311">
    <property type="entry name" value="DUF4166"/>
</dbReference>